<dbReference type="AlphaFoldDB" id="A0A5M6C7W8"/>
<dbReference type="KEGG" id="ksn:43585378"/>
<name>A0A5M6C7W8_9TREE</name>
<evidence type="ECO:0000313" key="3">
    <source>
        <dbReference type="Proteomes" id="UP000322225"/>
    </source>
</evidence>
<dbReference type="GeneID" id="43585378"/>
<accession>A0A5M6C7W8</accession>
<reference evidence="2" key="1">
    <citation type="submission" date="2017-08" db="EMBL/GenBank/DDBJ databases">
        <authorList>
            <person name="Cuomo C."/>
            <person name="Billmyre B."/>
            <person name="Heitman J."/>
        </authorList>
    </citation>
    <scope>NUCLEOTIDE SEQUENCE</scope>
    <source>
        <strain evidence="2">CBS 12478</strain>
    </source>
</reference>
<feature type="compositionally biased region" description="Polar residues" evidence="1">
    <location>
        <begin position="201"/>
        <end position="214"/>
    </location>
</feature>
<keyword evidence="3" id="KW-1185">Reference proteome</keyword>
<feature type="region of interest" description="Disordered" evidence="1">
    <location>
        <begin position="914"/>
        <end position="1066"/>
    </location>
</feature>
<dbReference type="RefSeq" id="XP_031864165.1">
    <property type="nucleotide sequence ID" value="XM_032001275.1"/>
</dbReference>
<evidence type="ECO:0000256" key="1">
    <source>
        <dbReference type="SAM" id="MobiDB-lite"/>
    </source>
</evidence>
<dbReference type="Proteomes" id="UP000322225">
    <property type="component" value="Chromosome 5"/>
</dbReference>
<feature type="region of interest" description="Disordered" evidence="1">
    <location>
        <begin position="1142"/>
        <end position="1164"/>
    </location>
</feature>
<protein>
    <submittedName>
        <fullName evidence="2">Uncharacterized protein</fullName>
    </submittedName>
</protein>
<feature type="region of interest" description="Disordered" evidence="1">
    <location>
        <begin position="182"/>
        <end position="216"/>
    </location>
</feature>
<feature type="compositionally biased region" description="Basic and acidic residues" evidence="1">
    <location>
        <begin position="758"/>
        <end position="779"/>
    </location>
</feature>
<organism evidence="2 3">
    <name type="scientific">Kwoniella shandongensis</name>
    <dbReference type="NCBI Taxonomy" id="1734106"/>
    <lineage>
        <taxon>Eukaryota</taxon>
        <taxon>Fungi</taxon>
        <taxon>Dikarya</taxon>
        <taxon>Basidiomycota</taxon>
        <taxon>Agaricomycotina</taxon>
        <taxon>Tremellomycetes</taxon>
        <taxon>Tremellales</taxon>
        <taxon>Cryptococcaceae</taxon>
        <taxon>Kwoniella</taxon>
    </lineage>
</organism>
<proteinExistence type="predicted"/>
<feature type="compositionally biased region" description="Low complexity" evidence="1">
    <location>
        <begin position="124"/>
        <end position="133"/>
    </location>
</feature>
<gene>
    <name evidence="2" type="ORF">CI109_102887</name>
</gene>
<feature type="compositionally biased region" description="Basic and acidic residues" evidence="1">
    <location>
        <begin position="1040"/>
        <end position="1056"/>
    </location>
</feature>
<feature type="compositionally biased region" description="Polar residues" evidence="1">
    <location>
        <begin position="969"/>
        <end position="984"/>
    </location>
</feature>
<feature type="compositionally biased region" description="Low complexity" evidence="1">
    <location>
        <begin position="735"/>
        <end position="752"/>
    </location>
</feature>
<feature type="compositionally biased region" description="Acidic residues" evidence="1">
    <location>
        <begin position="1018"/>
        <end position="1027"/>
    </location>
</feature>
<dbReference type="EMBL" id="CP144055">
    <property type="protein sequence ID" value="WWD18435.1"/>
    <property type="molecule type" value="Genomic_DNA"/>
</dbReference>
<evidence type="ECO:0000313" key="2">
    <source>
        <dbReference type="EMBL" id="WWD18435.1"/>
    </source>
</evidence>
<feature type="compositionally biased region" description="Low complexity" evidence="1">
    <location>
        <begin position="148"/>
        <end position="158"/>
    </location>
</feature>
<sequence>MSAAKWDVVLWHLHGHLDIDKTRHHCRGKGNSLPLGSDTALLECLTPRDYVNHLKRGLTDRTYKFYVHRGVFNGWYDNWNMLKTHIDSKKIPLDQYQKRLDIYIGTEEEIMRRFPHSKGPEITKPPQTKQTQPSQIKNKGALDTPQLNSAATNSATQQATRATASISSALVYDSEDAAQAHTGAPWSQFTTRTTADRPNIAVQSKTVEPSPSSFDTEESGWVITRHHLHQGNKTVIQCYYLHLPTTDRFFSNLRRSNAMDRLDWKIKVKECIFYIPKGPLKGLYQTWDQLTARAKLCGLKGAFREFEVFVGTEKDIDSERACKPAKCVNQDDVPKHFTSAPDPGECQAISAGSTSTAPSNTRGASLIESKQLANESMTGSNLPTVVETLRPQVALSITSTSPNIAAPLPVPPQAQPSPVQPFAWREPRTPGGFSDSGDESLAFPGLRSVNGDFWVESIISSCGSIGTSTKDQSEVHSSAEEERWMFYQGSQPGLSATDISGTGSGLARAAGEGTAASSTAPSLSASVAMRQLGCSTAVEADSKGESAIPRLTTTAAQVKLDCAPVLNRNSMIMYYFLIDGREFGARVDRWDGDILPTYETLTEYWIRVLREYYAKAYKTMHVVTAAESGGTREIPYEEFYKLYQGYKWIPRTIWIHIRTGPVISLEPLRTHAIPRSSTPMGNAEDFVANATCIDGDTSSMPDDNKRDDTVHSPSSPSETSPRILYTDDSDSEDGSANSESDCADSADSNSNETDCGDVENHPFADLDEGDGHDSTHELVTDGDEPDSPHTIPSVLAPVRHPVAKPAVIMPTVSVDSGAYLDSLIASPSNTTASSRLLQILKAEDVKLDSALGLKLLDLADALCQDGELGPPKPSPPVELAGKISDATEARFDLLTRQLAVVAKVIGVDLERVANDDAGDSSSENEQAENKGSTENDKEDGGGGVDVDEVASESTSDDNHEIDPNLMQEMATTNRQVLDSINNIKSPYAARQPELSSSPERPPDLNDVLKGAQELDHESTDDEYETYEDDRQKGKFLASLRRRESKSQPDANMERPSRSPTEPNSAVLRRSYYPCTAQWNQDRPNYQMRHAYFPHAGGPSAPIRHASNDVWVTDLPDHPLDFGVRSSRPVFAPQPAYPSMYQPFGNHHGPPSKNPPSQFPPLFSSYNLGARSGPNNLYPPGPGTEWGWM</sequence>
<feature type="region of interest" description="Disordered" evidence="1">
    <location>
        <begin position="115"/>
        <end position="158"/>
    </location>
</feature>
<reference evidence="2" key="2">
    <citation type="submission" date="2024-01" db="EMBL/GenBank/DDBJ databases">
        <title>Comparative genomics of Cryptococcus and Kwoniella reveals pathogenesis evolution and contrasting modes of karyotype evolution via chromosome fusion or intercentromeric recombination.</title>
        <authorList>
            <person name="Coelho M.A."/>
            <person name="David-Palma M."/>
            <person name="Shea T."/>
            <person name="Bowers K."/>
            <person name="McGinley-Smith S."/>
            <person name="Mohammad A.W."/>
            <person name="Gnirke A."/>
            <person name="Yurkov A.M."/>
            <person name="Nowrousian M."/>
            <person name="Sun S."/>
            <person name="Cuomo C.A."/>
            <person name="Heitman J."/>
        </authorList>
    </citation>
    <scope>NUCLEOTIDE SEQUENCE</scope>
    <source>
        <strain evidence="2">CBS 12478</strain>
    </source>
</reference>
<feature type="compositionally biased region" description="Basic and acidic residues" evidence="1">
    <location>
        <begin position="927"/>
        <end position="940"/>
    </location>
</feature>
<feature type="compositionally biased region" description="Polar residues" evidence="1">
    <location>
        <begin position="711"/>
        <end position="720"/>
    </location>
</feature>
<feature type="region of interest" description="Disordered" evidence="1">
    <location>
        <begin position="692"/>
        <end position="793"/>
    </location>
</feature>